<protein>
    <submittedName>
        <fullName evidence="1">Uncharacterized protein</fullName>
    </submittedName>
</protein>
<organism evidence="1 2">
    <name type="scientific">Eumeta variegata</name>
    <name type="common">Bagworm moth</name>
    <name type="synonym">Eumeta japonica</name>
    <dbReference type="NCBI Taxonomy" id="151549"/>
    <lineage>
        <taxon>Eukaryota</taxon>
        <taxon>Metazoa</taxon>
        <taxon>Ecdysozoa</taxon>
        <taxon>Arthropoda</taxon>
        <taxon>Hexapoda</taxon>
        <taxon>Insecta</taxon>
        <taxon>Pterygota</taxon>
        <taxon>Neoptera</taxon>
        <taxon>Endopterygota</taxon>
        <taxon>Lepidoptera</taxon>
        <taxon>Glossata</taxon>
        <taxon>Ditrysia</taxon>
        <taxon>Tineoidea</taxon>
        <taxon>Psychidae</taxon>
        <taxon>Oiketicinae</taxon>
        <taxon>Eumeta</taxon>
    </lineage>
</organism>
<reference evidence="1 2" key="1">
    <citation type="journal article" date="2019" name="Commun. Biol.">
        <title>The bagworm genome reveals a unique fibroin gene that provides high tensile strength.</title>
        <authorList>
            <person name="Kono N."/>
            <person name="Nakamura H."/>
            <person name="Ohtoshi R."/>
            <person name="Tomita M."/>
            <person name="Numata K."/>
            <person name="Arakawa K."/>
        </authorList>
    </citation>
    <scope>NUCLEOTIDE SEQUENCE [LARGE SCALE GENOMIC DNA]</scope>
</reference>
<gene>
    <name evidence="1" type="ORF">EVAR_69228_1</name>
</gene>
<proteinExistence type="predicted"/>
<name>A0A4C1SMS3_EUMVA</name>
<evidence type="ECO:0000313" key="1">
    <source>
        <dbReference type="EMBL" id="GBP03285.1"/>
    </source>
</evidence>
<dbReference type="AlphaFoldDB" id="A0A4C1SMS3"/>
<dbReference type="EMBL" id="BGZK01003640">
    <property type="protein sequence ID" value="GBP03285.1"/>
    <property type="molecule type" value="Genomic_DNA"/>
</dbReference>
<accession>A0A4C1SMS3</accession>
<keyword evidence="2" id="KW-1185">Reference proteome</keyword>
<comment type="caution">
    <text evidence="1">The sequence shown here is derived from an EMBL/GenBank/DDBJ whole genome shotgun (WGS) entry which is preliminary data.</text>
</comment>
<sequence length="81" mass="9360">MERYALSDQRLRIQISDIHFCEAPPTNELAQAAPLSKQRYCTSYIVLRRKRPYLLRLFKEYLRLTGIANSDCRIGTAAANV</sequence>
<evidence type="ECO:0000313" key="2">
    <source>
        <dbReference type="Proteomes" id="UP000299102"/>
    </source>
</evidence>
<dbReference type="Proteomes" id="UP000299102">
    <property type="component" value="Unassembled WGS sequence"/>
</dbReference>